<feature type="domain" description="N-acetyltransferase" evidence="1">
    <location>
        <begin position="8"/>
        <end position="150"/>
    </location>
</feature>
<dbReference type="InterPro" id="IPR016181">
    <property type="entry name" value="Acyl_CoA_acyltransferase"/>
</dbReference>
<accession>A0ABT7L0Y0</accession>
<reference evidence="2 3" key="1">
    <citation type="submission" date="2023-06" db="EMBL/GenBank/DDBJ databases">
        <title>Aquibacillus rhizosphaerae LR5S19.</title>
        <authorList>
            <person name="Sun J.-Q."/>
        </authorList>
    </citation>
    <scope>NUCLEOTIDE SEQUENCE [LARGE SCALE GENOMIC DNA]</scope>
    <source>
        <strain evidence="2 3">LR5S19</strain>
    </source>
</reference>
<gene>
    <name evidence="2" type="ORF">QQS35_03325</name>
</gene>
<dbReference type="InterPro" id="IPR051531">
    <property type="entry name" value="N-acetyltransferase"/>
</dbReference>
<keyword evidence="3" id="KW-1185">Reference proteome</keyword>
<dbReference type="Pfam" id="PF13302">
    <property type="entry name" value="Acetyltransf_3"/>
    <property type="match status" value="1"/>
</dbReference>
<dbReference type="SUPFAM" id="SSF55729">
    <property type="entry name" value="Acyl-CoA N-acyltransferases (Nat)"/>
    <property type="match status" value="1"/>
</dbReference>
<sequence>MKLETNRLKIISCTVETVQIAIKQNYDNGPEISNYLERLNKDPSILNWGSWMVVRKSDDIVIGDLGFKDKPDENGVVEIGYGFLKDYWNNGYATEAVEVLIQWAFGTSKVEKVIADTLQDNDGSIRVLEKLGMKKVGYTEKVIDWELSKQSC</sequence>
<dbReference type="EMBL" id="JASTZU010000016">
    <property type="protein sequence ID" value="MDL4839491.1"/>
    <property type="molecule type" value="Genomic_DNA"/>
</dbReference>
<evidence type="ECO:0000313" key="3">
    <source>
        <dbReference type="Proteomes" id="UP001235343"/>
    </source>
</evidence>
<dbReference type="RefSeq" id="WP_285930360.1">
    <property type="nucleotide sequence ID" value="NZ_JASTZU010000016.1"/>
</dbReference>
<proteinExistence type="predicted"/>
<dbReference type="PANTHER" id="PTHR43792:SF13">
    <property type="entry name" value="ACETYLTRANSFERASE"/>
    <property type="match status" value="1"/>
</dbReference>
<dbReference type="PROSITE" id="PS51186">
    <property type="entry name" value="GNAT"/>
    <property type="match status" value="1"/>
</dbReference>
<name>A0ABT7L0Y0_9BACI</name>
<evidence type="ECO:0000259" key="1">
    <source>
        <dbReference type="PROSITE" id="PS51186"/>
    </source>
</evidence>
<dbReference type="InterPro" id="IPR000182">
    <property type="entry name" value="GNAT_dom"/>
</dbReference>
<comment type="caution">
    <text evidence="2">The sequence shown here is derived from an EMBL/GenBank/DDBJ whole genome shotgun (WGS) entry which is preliminary data.</text>
</comment>
<dbReference type="Gene3D" id="3.40.630.30">
    <property type="match status" value="1"/>
</dbReference>
<evidence type="ECO:0000313" key="2">
    <source>
        <dbReference type="EMBL" id="MDL4839491.1"/>
    </source>
</evidence>
<dbReference type="PANTHER" id="PTHR43792">
    <property type="entry name" value="GNAT FAMILY, PUTATIVE (AFU_ORTHOLOGUE AFUA_3G00765)-RELATED-RELATED"/>
    <property type="match status" value="1"/>
</dbReference>
<organism evidence="2 3">
    <name type="scientific">Aquibacillus rhizosphaerae</name>
    <dbReference type="NCBI Taxonomy" id="3051431"/>
    <lineage>
        <taxon>Bacteria</taxon>
        <taxon>Bacillati</taxon>
        <taxon>Bacillota</taxon>
        <taxon>Bacilli</taxon>
        <taxon>Bacillales</taxon>
        <taxon>Bacillaceae</taxon>
        <taxon>Aquibacillus</taxon>
    </lineage>
</organism>
<dbReference type="Proteomes" id="UP001235343">
    <property type="component" value="Unassembled WGS sequence"/>
</dbReference>
<protein>
    <submittedName>
        <fullName evidence="2">GNAT family N-acetyltransferase</fullName>
    </submittedName>
</protein>